<dbReference type="PROSITE" id="PS51257">
    <property type="entry name" value="PROKAR_LIPOPROTEIN"/>
    <property type="match status" value="1"/>
</dbReference>
<gene>
    <name evidence="1" type="ORF">M992_1120</name>
</gene>
<organism evidence="1 2">
    <name type="scientific">Moellerella wisconsensis ATCC 35017</name>
    <dbReference type="NCBI Taxonomy" id="1354267"/>
    <lineage>
        <taxon>Bacteria</taxon>
        <taxon>Pseudomonadati</taxon>
        <taxon>Pseudomonadota</taxon>
        <taxon>Gammaproteobacteria</taxon>
        <taxon>Enterobacterales</taxon>
        <taxon>Morganellaceae</taxon>
        <taxon>Moellerella</taxon>
    </lineage>
</organism>
<name>A0A0N0Z954_9GAMM</name>
<proteinExistence type="predicted"/>
<dbReference type="Proteomes" id="UP000053226">
    <property type="component" value="Unassembled WGS sequence"/>
</dbReference>
<dbReference type="PANTHER" id="PTHR38013:SF1">
    <property type="entry name" value="GLYCOPROTEIN_POLYSACCHARIDE METABOLISM"/>
    <property type="match status" value="1"/>
</dbReference>
<comment type="caution">
    <text evidence="1">The sequence shown here is derived from an EMBL/GenBank/DDBJ whole genome shotgun (WGS) entry which is preliminary data.</text>
</comment>
<dbReference type="RefSeq" id="WP_053907683.1">
    <property type="nucleotide sequence ID" value="NZ_CAWMUS010000010.1"/>
</dbReference>
<accession>A0A0N0Z954</accession>
<evidence type="ECO:0000313" key="2">
    <source>
        <dbReference type="Proteomes" id="UP000053226"/>
    </source>
</evidence>
<keyword evidence="2" id="KW-1185">Reference proteome</keyword>
<dbReference type="PANTHER" id="PTHR38013">
    <property type="entry name" value="GLYCOPROTEIN/POLYSACCHARIDE METABOLISM"/>
    <property type="match status" value="1"/>
</dbReference>
<dbReference type="InterPro" id="IPR053196">
    <property type="entry name" value="Lipoprotein_YbaY-like"/>
</dbReference>
<sequence length="153" mass="16514">MKVCNVIIALASIFVLSSCEGNGKNIEFFAPKDDASKNTTDISTVNGSIMVLQRIALPKNAIITVTLSDASLFGVPSVILSQKSYNTKGHQSPFPFEIKYKKSEVRPDAKVIVSATISVEGKLWYVTDSLYEVVNNGVDNNVEIVLTAVDNGS</sequence>
<dbReference type="EMBL" id="LGAA01000010">
    <property type="protein sequence ID" value="KPD03529.1"/>
    <property type="molecule type" value="Genomic_DNA"/>
</dbReference>
<dbReference type="OrthoDB" id="5348860at2"/>
<evidence type="ECO:0008006" key="3">
    <source>
        <dbReference type="Google" id="ProtNLM"/>
    </source>
</evidence>
<dbReference type="InterPro" id="IPR039366">
    <property type="entry name" value="Pilotin"/>
</dbReference>
<dbReference type="Pfam" id="PF09619">
    <property type="entry name" value="YscW"/>
    <property type="match status" value="1"/>
</dbReference>
<protein>
    <recommendedName>
        <fullName evidence="3">Lipoprotein</fullName>
    </recommendedName>
</protein>
<reference evidence="1 2" key="1">
    <citation type="submission" date="2015-07" db="EMBL/GenBank/DDBJ databases">
        <title>ATOL: Assembling a taxonomically balanced genome-scale reconstruction of the evolutionary history of the Enterobacteriaceae.</title>
        <authorList>
            <person name="Plunkett G.III."/>
            <person name="Neeno-Eckwall E.C."/>
            <person name="Glasner J.D."/>
            <person name="Perna N.T."/>
        </authorList>
    </citation>
    <scope>NUCLEOTIDE SEQUENCE [LARGE SCALE GENOMIC DNA]</scope>
    <source>
        <strain evidence="1 2">ATCC 35017</strain>
    </source>
</reference>
<dbReference type="AlphaFoldDB" id="A0A0N0Z954"/>
<evidence type="ECO:0000313" key="1">
    <source>
        <dbReference type="EMBL" id="KPD03529.1"/>
    </source>
</evidence>